<proteinExistence type="inferred from homology"/>
<gene>
    <name evidence="4" type="primary">INTS2</name>
</gene>
<dbReference type="GO" id="GO:0034472">
    <property type="term" value="P:snRNA 3'-end processing"/>
    <property type="evidence" value="ECO:0007669"/>
    <property type="project" value="TreeGrafter"/>
</dbReference>
<dbReference type="InterPro" id="IPR029321">
    <property type="entry name" value="INTS2"/>
</dbReference>
<dbReference type="Proteomes" id="UP000314987">
    <property type="component" value="Unassembled WGS sequence"/>
</dbReference>
<evidence type="ECO:0000256" key="3">
    <source>
        <dbReference type="ARBA" id="ARBA00023242"/>
    </source>
</evidence>
<reference evidence="4" key="3">
    <citation type="submission" date="2025-09" db="UniProtKB">
        <authorList>
            <consortium name="Ensembl"/>
        </authorList>
    </citation>
    <scope>IDENTIFICATION</scope>
</reference>
<comment type="similarity">
    <text evidence="2">Belongs to the Integrator subunit 2 family.</text>
</comment>
<dbReference type="PRINTS" id="PR02105">
    <property type="entry name" value="INTSUBUNIT2"/>
</dbReference>
<organism evidence="4 5">
    <name type="scientific">Vombatus ursinus</name>
    <name type="common">Common wombat</name>
    <dbReference type="NCBI Taxonomy" id="29139"/>
    <lineage>
        <taxon>Eukaryota</taxon>
        <taxon>Metazoa</taxon>
        <taxon>Chordata</taxon>
        <taxon>Craniata</taxon>
        <taxon>Vertebrata</taxon>
        <taxon>Euteleostomi</taxon>
        <taxon>Mammalia</taxon>
        <taxon>Metatheria</taxon>
        <taxon>Diprotodontia</taxon>
        <taxon>Vombatidae</taxon>
        <taxon>Vombatus</taxon>
    </lineage>
</organism>
<dbReference type="GO" id="GO:0032039">
    <property type="term" value="C:integrator complex"/>
    <property type="evidence" value="ECO:0007669"/>
    <property type="project" value="InterPro"/>
</dbReference>
<evidence type="ECO:0000313" key="4">
    <source>
        <dbReference type="Ensembl" id="ENSVURP00010016057.1"/>
    </source>
</evidence>
<dbReference type="Pfam" id="PF14750">
    <property type="entry name" value="INTS2"/>
    <property type="match status" value="1"/>
</dbReference>
<keyword evidence="5" id="KW-1185">Reference proteome</keyword>
<evidence type="ECO:0000256" key="2">
    <source>
        <dbReference type="ARBA" id="ARBA00006705"/>
    </source>
</evidence>
<sequence>MAECTNLQFVSPFAFEAMQKVDVVRLASLGDPELRLLLPCLVRMALCAPADQSQSWAQDKKLILRLLSGVEAVNSIVALLSVDFHALKEDASKEQQLRHKFGGGSGESILVSQLQHGLTLEFEHSDSPRRLRLVLSELLAIMNKVSESSGEFFFKSSELFESPVYLEEAADVLCILQAELPSLLPIVDVAEALLHVRNGSWFLCLLVANVPDSFNGVCRGLIKNGERQDEESLGGRRRTDALRFLCKMNPSQALKVRGMVVEECHLPGLGVALTLDHTKNEASEDGVSDLVCFISGLLLGTNARVRTWFGTFIRNGQQKKRETSSSVLWQMRRQLLLELMGILPTVRSTRIVEEADVEMEPNVSVYSGLKEEHVVKASALLRLYCALMGIAGLKPTDEEAEQLLQLMTSRPPATPAGVRFVSLSFCMLLAFSTLVSTPEQEQLMVMWLSWMIKEEAYFESTSGVSASFGEMLLLVAMYFHSNQLSAIIDLVCSTLGMKIVIKPSSLSRMKTIFTQEIFTEQVVTAHAVRVPVTSSLSANIAGFLPIHCIYQLLRSRSFTKHKVSIKDWIYRQLCETSIPLHPQLLPLIDVYINSVLTPASKSNPEATNQPITEQEILSVFKGLIGADSTRIIQHNGQCHSITAQLLMLYYILSYEEALLANTKTLAAMQRKPKSYSSSLMDQIPIKFLIRQAQGLQQELGAFSVLQVSHTQVMQILEHLTLVSASELIPYAEVLTSNMNQLLNLGVPRRILQTVNKLWMVLNTVMPRRLWVMTVNALQPSVKLVRQQKYTQNDLMIDPLIVLRCDQRVHRCPPLMDITLHMLNGYLLASKAYLSSHLKETAEQDIRPAPNNTLGLVGQADAPEVTREELKNALLAAQDSAAVQILLEICLPTEEEKTKGIIQSAVATNNMGVEEEDNLLCNLREVQCLICCLLHQMYIADPNIAKLVHFQGYPCELLPLTVAGIPSMHICLDFIPELIAQPELEKQVFAIQLLSYLCIQYALPKSLSVARLAINVMGTMLTVLTQTKRYAFFMPTLPSLVSFCQAFPPLYEDIMSLLIQIGQVCASDVATQTRDIDPIITRLQQLKEKRSGWSGICKDLAYKNGARDIGSMDPDVQLCQCIESTIIEIINMSVSGV</sequence>
<dbReference type="GeneTree" id="ENSGT00390000011888"/>
<reference evidence="5" key="1">
    <citation type="submission" date="2018-12" db="EMBL/GenBank/DDBJ databases">
        <authorList>
            <person name="Yazar S."/>
        </authorList>
    </citation>
    <scope>NUCLEOTIDE SEQUENCE [LARGE SCALE GENOMIC DNA]</scope>
</reference>
<evidence type="ECO:0000313" key="5">
    <source>
        <dbReference type="Proteomes" id="UP000314987"/>
    </source>
</evidence>
<dbReference type="AlphaFoldDB" id="A0A4X2L4J3"/>
<name>A0A4X2L4J3_VOMUR</name>
<dbReference type="InterPro" id="IPR026236">
    <property type="entry name" value="Int2_metazoa"/>
</dbReference>
<dbReference type="Ensembl" id="ENSVURT00010018255.1">
    <property type="protein sequence ID" value="ENSVURP00010016057.1"/>
    <property type="gene ID" value="ENSVURG00010012279.1"/>
</dbReference>
<evidence type="ECO:0000256" key="1">
    <source>
        <dbReference type="ARBA" id="ARBA00004123"/>
    </source>
</evidence>
<dbReference type="PANTHER" id="PTHR28608">
    <property type="entry name" value="INTEGRATOR COMPLEX SUBUNIT 2"/>
    <property type="match status" value="1"/>
</dbReference>
<accession>A0A4X2L4J3</accession>
<protein>
    <submittedName>
        <fullName evidence="4">Integrator complex subunit 2</fullName>
    </submittedName>
</protein>
<reference evidence="4" key="2">
    <citation type="submission" date="2025-08" db="UniProtKB">
        <authorList>
            <consortium name="Ensembl"/>
        </authorList>
    </citation>
    <scope>IDENTIFICATION</scope>
</reference>
<keyword evidence="3" id="KW-0539">Nucleus</keyword>
<dbReference type="PANTHER" id="PTHR28608:SF1">
    <property type="entry name" value="INTEGRATOR COMPLEX SUBUNIT 2"/>
    <property type="match status" value="1"/>
</dbReference>
<comment type="subcellular location">
    <subcellularLocation>
        <location evidence="1">Nucleus</location>
    </subcellularLocation>
</comment>